<dbReference type="InterPro" id="IPR025943">
    <property type="entry name" value="Sigma_54_int_dom_ATP-bd_2"/>
</dbReference>
<dbReference type="InterPro" id="IPR035965">
    <property type="entry name" value="PAS-like_dom_sf"/>
</dbReference>
<dbReference type="SMART" id="SM00091">
    <property type="entry name" value="PAS"/>
    <property type="match status" value="1"/>
</dbReference>
<organism evidence="8 9">
    <name type="scientific">Scopulibacillus cellulosilyticus</name>
    <dbReference type="NCBI Taxonomy" id="2665665"/>
    <lineage>
        <taxon>Bacteria</taxon>
        <taxon>Bacillati</taxon>
        <taxon>Bacillota</taxon>
        <taxon>Bacilli</taxon>
        <taxon>Bacillales</taxon>
        <taxon>Sporolactobacillaceae</taxon>
        <taxon>Scopulibacillus</taxon>
    </lineage>
</organism>
<feature type="domain" description="PAS" evidence="7">
    <location>
        <begin position="11"/>
        <end position="56"/>
    </location>
</feature>
<dbReference type="InterPro" id="IPR003593">
    <property type="entry name" value="AAA+_ATPase"/>
</dbReference>
<dbReference type="EMBL" id="JBHTCO010000004">
    <property type="protein sequence ID" value="MFC7392137.1"/>
    <property type="molecule type" value="Genomic_DNA"/>
</dbReference>
<dbReference type="PANTHER" id="PTHR32071:SF57">
    <property type="entry name" value="C4-DICARBOXYLATE TRANSPORT TRANSCRIPTIONAL REGULATORY PROTEIN DCTD"/>
    <property type="match status" value="1"/>
</dbReference>
<dbReference type="SMART" id="SM00382">
    <property type="entry name" value="AAA"/>
    <property type="match status" value="1"/>
</dbReference>
<dbReference type="InterPro" id="IPR058031">
    <property type="entry name" value="AAA_lid_NorR"/>
</dbReference>
<sequence>MDNIGDTIEISAEKFKKILDHSSDEIFVIDDQKKIIYVNKLCEKHYGLKPSEVIGEYNMSLFEKEYWRPSIVPLVFEKMEPITIKQTTYIGTELITTAIPIINEQNKIELVVITAQELQNLTSLKEYNENNDSDTNAFPQQALFTNSEKMKHIIKFCKKIAKVDSTVLIQGDSGTGKGVLASYIHQISDRKDGPFLTINCAAIPENLLESELFGYAKGSFTGANANGKHGLVEEAEGGTLFLDEIGELSLKIQAKILHLIQEHEFIPIGGRKPKKVDIRIIAATNRHLIDMVKNKEFREDLFYRLNVIDIKLPPLKERTEDIIPLTYYFLNKFNNKFSVNRTISQECLDIIANYSWPGNIRQLENVIERLVITSDSVIYADDLPEVIFQNTKNKSLYLTHSSLDSAIKEIEKEFIRKSFKKLKSSRKVAKELNISQTRANNLIREYCEDLKEN</sequence>
<keyword evidence="4" id="KW-0238">DNA-binding</keyword>
<dbReference type="InterPro" id="IPR013767">
    <property type="entry name" value="PAS_fold"/>
</dbReference>
<dbReference type="InterPro" id="IPR000014">
    <property type="entry name" value="PAS"/>
</dbReference>
<dbReference type="NCBIfam" id="TIGR00229">
    <property type="entry name" value="sensory_box"/>
    <property type="match status" value="1"/>
</dbReference>
<name>A0ABW2PU34_9BACL</name>
<evidence type="ECO:0000313" key="8">
    <source>
        <dbReference type="EMBL" id="MFC7392137.1"/>
    </source>
</evidence>
<dbReference type="Gene3D" id="3.40.50.300">
    <property type="entry name" value="P-loop containing nucleotide triphosphate hydrolases"/>
    <property type="match status" value="1"/>
</dbReference>
<dbReference type="Pfam" id="PF25601">
    <property type="entry name" value="AAA_lid_14"/>
    <property type="match status" value="1"/>
</dbReference>
<evidence type="ECO:0000256" key="5">
    <source>
        <dbReference type="ARBA" id="ARBA00023163"/>
    </source>
</evidence>
<dbReference type="SUPFAM" id="SSF55785">
    <property type="entry name" value="PYP-like sensor domain (PAS domain)"/>
    <property type="match status" value="1"/>
</dbReference>
<dbReference type="PROSITE" id="PS00675">
    <property type="entry name" value="SIGMA54_INTERACT_1"/>
    <property type="match status" value="1"/>
</dbReference>
<dbReference type="Gene3D" id="3.30.450.20">
    <property type="entry name" value="PAS domain"/>
    <property type="match status" value="1"/>
</dbReference>
<proteinExistence type="predicted"/>
<dbReference type="Gene3D" id="1.10.8.60">
    <property type="match status" value="1"/>
</dbReference>
<dbReference type="CDD" id="cd00130">
    <property type="entry name" value="PAS"/>
    <property type="match status" value="1"/>
</dbReference>
<evidence type="ECO:0000256" key="1">
    <source>
        <dbReference type="ARBA" id="ARBA00022741"/>
    </source>
</evidence>
<dbReference type="RefSeq" id="WP_380963883.1">
    <property type="nucleotide sequence ID" value="NZ_JBHTCO010000004.1"/>
</dbReference>
<protein>
    <submittedName>
        <fullName evidence="8">Sigma-54 interaction domain-containing protein</fullName>
    </submittedName>
</protein>
<dbReference type="PROSITE" id="PS00688">
    <property type="entry name" value="SIGMA54_INTERACT_3"/>
    <property type="match status" value="1"/>
</dbReference>
<dbReference type="CDD" id="cd00009">
    <property type="entry name" value="AAA"/>
    <property type="match status" value="1"/>
</dbReference>
<keyword evidence="3" id="KW-0805">Transcription regulation</keyword>
<evidence type="ECO:0000259" key="6">
    <source>
        <dbReference type="PROSITE" id="PS50045"/>
    </source>
</evidence>
<evidence type="ECO:0000256" key="2">
    <source>
        <dbReference type="ARBA" id="ARBA00022840"/>
    </source>
</evidence>
<keyword evidence="5" id="KW-0804">Transcription</keyword>
<comment type="caution">
    <text evidence="8">The sequence shown here is derived from an EMBL/GenBank/DDBJ whole genome shotgun (WGS) entry which is preliminary data.</text>
</comment>
<dbReference type="SUPFAM" id="SSF52540">
    <property type="entry name" value="P-loop containing nucleoside triphosphate hydrolases"/>
    <property type="match status" value="1"/>
</dbReference>
<keyword evidence="1" id="KW-0547">Nucleotide-binding</keyword>
<dbReference type="Proteomes" id="UP001596505">
    <property type="component" value="Unassembled WGS sequence"/>
</dbReference>
<evidence type="ECO:0000313" key="9">
    <source>
        <dbReference type="Proteomes" id="UP001596505"/>
    </source>
</evidence>
<evidence type="ECO:0000259" key="7">
    <source>
        <dbReference type="PROSITE" id="PS50112"/>
    </source>
</evidence>
<feature type="domain" description="Sigma-54 factor interaction" evidence="6">
    <location>
        <begin position="143"/>
        <end position="372"/>
    </location>
</feature>
<dbReference type="PROSITE" id="PS50112">
    <property type="entry name" value="PAS"/>
    <property type="match status" value="1"/>
</dbReference>
<dbReference type="PANTHER" id="PTHR32071">
    <property type="entry name" value="TRANSCRIPTIONAL REGULATORY PROTEIN"/>
    <property type="match status" value="1"/>
</dbReference>
<dbReference type="InterPro" id="IPR025662">
    <property type="entry name" value="Sigma_54_int_dom_ATP-bd_1"/>
</dbReference>
<dbReference type="Pfam" id="PF00989">
    <property type="entry name" value="PAS"/>
    <property type="match status" value="1"/>
</dbReference>
<keyword evidence="9" id="KW-1185">Reference proteome</keyword>
<dbReference type="InterPro" id="IPR002078">
    <property type="entry name" value="Sigma_54_int"/>
</dbReference>
<dbReference type="InterPro" id="IPR027417">
    <property type="entry name" value="P-loop_NTPase"/>
</dbReference>
<gene>
    <name evidence="8" type="ORF">ACFQRG_04005</name>
</gene>
<dbReference type="PROSITE" id="PS00676">
    <property type="entry name" value="SIGMA54_INTERACT_2"/>
    <property type="match status" value="1"/>
</dbReference>
<dbReference type="InterPro" id="IPR025944">
    <property type="entry name" value="Sigma_54_int_dom_CS"/>
</dbReference>
<accession>A0ABW2PU34</accession>
<keyword evidence="2" id="KW-0067">ATP-binding</keyword>
<evidence type="ECO:0000256" key="4">
    <source>
        <dbReference type="ARBA" id="ARBA00023125"/>
    </source>
</evidence>
<dbReference type="Pfam" id="PF00158">
    <property type="entry name" value="Sigma54_activat"/>
    <property type="match status" value="1"/>
</dbReference>
<dbReference type="Gene3D" id="1.10.10.60">
    <property type="entry name" value="Homeodomain-like"/>
    <property type="match status" value="1"/>
</dbReference>
<reference evidence="9" key="1">
    <citation type="journal article" date="2019" name="Int. J. Syst. Evol. Microbiol.">
        <title>The Global Catalogue of Microorganisms (GCM) 10K type strain sequencing project: providing services to taxonomists for standard genome sequencing and annotation.</title>
        <authorList>
            <consortium name="The Broad Institute Genomics Platform"/>
            <consortium name="The Broad Institute Genome Sequencing Center for Infectious Disease"/>
            <person name="Wu L."/>
            <person name="Ma J."/>
        </authorList>
    </citation>
    <scope>NUCLEOTIDE SEQUENCE [LARGE SCALE GENOMIC DNA]</scope>
    <source>
        <strain evidence="9">CGMCC 1.16305</strain>
    </source>
</reference>
<evidence type="ECO:0000256" key="3">
    <source>
        <dbReference type="ARBA" id="ARBA00023015"/>
    </source>
</evidence>
<dbReference type="PROSITE" id="PS50045">
    <property type="entry name" value="SIGMA54_INTERACT_4"/>
    <property type="match status" value="1"/>
</dbReference>